<feature type="region of interest" description="Disordered" evidence="1">
    <location>
        <begin position="235"/>
        <end position="254"/>
    </location>
</feature>
<feature type="compositionally biased region" description="Polar residues" evidence="1">
    <location>
        <begin position="156"/>
        <end position="181"/>
    </location>
</feature>
<feature type="compositionally biased region" description="Low complexity" evidence="1">
    <location>
        <begin position="106"/>
        <end position="121"/>
    </location>
</feature>
<proteinExistence type="predicted"/>
<evidence type="ECO:0000313" key="2">
    <source>
        <dbReference type="EMBL" id="KAA6414880.1"/>
    </source>
</evidence>
<feature type="region of interest" description="Disordered" evidence="1">
    <location>
        <begin position="431"/>
        <end position="621"/>
    </location>
</feature>
<dbReference type="OrthoDB" id="5367052at2759"/>
<feature type="compositionally biased region" description="Pro residues" evidence="1">
    <location>
        <begin position="336"/>
        <end position="348"/>
    </location>
</feature>
<feature type="compositionally biased region" description="Pro residues" evidence="1">
    <location>
        <begin position="924"/>
        <end position="938"/>
    </location>
</feature>
<feature type="region of interest" description="Disordered" evidence="1">
    <location>
        <begin position="863"/>
        <end position="941"/>
    </location>
</feature>
<name>A0A5M8Q0X5_9LECA</name>
<feature type="compositionally biased region" description="Low complexity" evidence="1">
    <location>
        <begin position="509"/>
        <end position="520"/>
    </location>
</feature>
<feature type="compositionally biased region" description="Pro residues" evidence="1">
    <location>
        <begin position="599"/>
        <end position="615"/>
    </location>
</feature>
<evidence type="ECO:0000256" key="1">
    <source>
        <dbReference type="SAM" id="MobiDB-lite"/>
    </source>
</evidence>
<feature type="compositionally biased region" description="Basic and acidic residues" evidence="1">
    <location>
        <begin position="660"/>
        <end position="670"/>
    </location>
</feature>
<feature type="compositionally biased region" description="Polar residues" evidence="1">
    <location>
        <begin position="769"/>
        <end position="804"/>
    </location>
</feature>
<evidence type="ECO:0000313" key="3">
    <source>
        <dbReference type="Proteomes" id="UP000324767"/>
    </source>
</evidence>
<feature type="compositionally biased region" description="Low complexity" evidence="1">
    <location>
        <begin position="349"/>
        <end position="364"/>
    </location>
</feature>
<dbReference type="Proteomes" id="UP000324767">
    <property type="component" value="Unassembled WGS sequence"/>
</dbReference>
<feature type="compositionally biased region" description="Basic and acidic residues" evidence="1">
    <location>
        <begin position="863"/>
        <end position="894"/>
    </location>
</feature>
<accession>A0A5M8Q0X5</accession>
<feature type="region of interest" description="Disordered" evidence="1">
    <location>
        <begin position="290"/>
        <end position="408"/>
    </location>
</feature>
<feature type="compositionally biased region" description="Polar residues" evidence="1">
    <location>
        <begin position="521"/>
        <end position="534"/>
    </location>
</feature>
<feature type="region of interest" description="Disordered" evidence="1">
    <location>
        <begin position="1"/>
        <end position="24"/>
    </location>
</feature>
<feature type="region of interest" description="Disordered" evidence="1">
    <location>
        <begin position="93"/>
        <end position="181"/>
    </location>
</feature>
<comment type="caution">
    <text evidence="2">The sequence shown here is derived from an EMBL/GenBank/DDBJ whole genome shotgun (WGS) entry which is preliminary data.</text>
</comment>
<feature type="compositionally biased region" description="Polar residues" evidence="1">
    <location>
        <begin position="561"/>
        <end position="574"/>
    </location>
</feature>
<feature type="compositionally biased region" description="Basic and acidic residues" evidence="1">
    <location>
        <begin position="469"/>
        <end position="486"/>
    </location>
</feature>
<feature type="region of interest" description="Disordered" evidence="1">
    <location>
        <begin position="651"/>
        <end position="674"/>
    </location>
</feature>
<feature type="compositionally biased region" description="Polar residues" evidence="1">
    <location>
        <begin position="489"/>
        <end position="505"/>
    </location>
</feature>
<feature type="region of interest" description="Disordered" evidence="1">
    <location>
        <begin position="750"/>
        <end position="804"/>
    </location>
</feature>
<organism evidence="2 3">
    <name type="scientific">Lasallia pustulata</name>
    <dbReference type="NCBI Taxonomy" id="136370"/>
    <lineage>
        <taxon>Eukaryota</taxon>
        <taxon>Fungi</taxon>
        <taxon>Dikarya</taxon>
        <taxon>Ascomycota</taxon>
        <taxon>Pezizomycotina</taxon>
        <taxon>Lecanoromycetes</taxon>
        <taxon>OSLEUM clade</taxon>
        <taxon>Umbilicariomycetidae</taxon>
        <taxon>Umbilicariales</taxon>
        <taxon>Umbilicariaceae</taxon>
        <taxon>Lasallia</taxon>
    </lineage>
</organism>
<dbReference type="EMBL" id="VXIT01000002">
    <property type="protein sequence ID" value="KAA6414880.1"/>
    <property type="molecule type" value="Genomic_DNA"/>
</dbReference>
<reference evidence="2 3" key="1">
    <citation type="submission" date="2019-09" db="EMBL/GenBank/DDBJ databases">
        <title>The hologenome of the rock-dwelling lichen Lasallia pustulata.</title>
        <authorList>
            <person name="Greshake Tzovaras B."/>
            <person name="Segers F."/>
            <person name="Bicker A."/>
            <person name="Dal Grande F."/>
            <person name="Otte J."/>
            <person name="Hankeln T."/>
            <person name="Schmitt I."/>
            <person name="Ebersberger I."/>
        </authorList>
    </citation>
    <scope>NUCLEOTIDE SEQUENCE [LARGE SCALE GENOMIC DNA]</scope>
    <source>
        <strain evidence="2">A1-1</strain>
    </source>
</reference>
<feature type="compositionally biased region" description="Basic and acidic residues" evidence="1">
    <location>
        <begin position="911"/>
        <end position="921"/>
    </location>
</feature>
<gene>
    <name evidence="2" type="ORF">FRX48_01630</name>
</gene>
<feature type="compositionally biased region" description="Low complexity" evidence="1">
    <location>
        <begin position="298"/>
        <end position="310"/>
    </location>
</feature>
<sequence>MSAQYPFAPNPQIEAGAAASPRCRRRAVQPPTLTTTVGFGQNHGSGLGLINQTPISTTSLSSPFSSSVVQQSPYPASPAGTLRGASLMPLRNSAGVSAPYNPQQWASPTSASGTSSSTRRTNQPTRVIALMAAPTGPDEPVASPPPPYSPRRTEQHQVSTQTPNVTDSPSDTLSPRTDASQYNTPISAATTISPDGTSSYCSLRSPRSSLLLPGNESPIHSRVLNFPPPPQIYSSGSSNNYNNHVRSSSKNHRDRLLSSLTARAKNTSTPPAINAIDALQEVTAQALAQAPETPQTDSLLRAPASRRAASTGAIGVDGHLRGLSRSPNRHVWEPGMPLPPPPPGPPPTVRSQSLSRSSDLPPLSAREHVAAPRTRRPPVQGTSLETVPPTPADWREEESNNHGSWSNRVNGTLALHIDTSRAGHTDYTAEHYSSSTTVADGPSSLGMRRNSVNGTLIRSPAVRNRSSKGIRDRRSESKNGKGRVPDDLSTISTANLWDASGNNAKTVEPNLPLSGNSLSSRQTINKSTPRSSKSIRGLDEALGSADGRLSSGQASLDELRYSTSRPESTRSNHFPRTITPIAPLSPGRDTLTKSSPKSPTSPPLPLKLSPTPPPRGQSRECNAPFPDALYATHDRPVSHLLHLPKSDVSIPAPLMPSNGRIDRPVSDRLDPGSPSEFARRAVERHRNFAEREAALRNDAERLDHFMQFVVAESRIRRDRYASVFDEQNINISELIEGMFEYSVAGVEAPETEQKVDVERSFEASDRQVSRTTSHASHKSTTFTTASQDAESPMSSTSNPHSRPESTWWNDYVPCLSPIASMSIVTGQDEMDSRGRAPSRWWESASCDSVNADAFRVLERSKRESKYMGLPRESRKPSCSHDGKGISTSADHKNESMVLPNQRSQYGPDEYPPEKTGWHEETPTLSPPAAHPPTPPSAPYTPSARKLDISRLVTLPPPYPRHHPAVNNSHPDLSEIRTTIRSLANLGEANLARQAHKSQMQERRQSNKSWRKHLRCRHNQDMHHRMARDEISQEEFDRAEAALESEEFEAEKDIVQSDFDLFQTNVVSPIHALFSAHISKATASFGQLSSRLFNDAQLQSPNLPQEEGDEQPELLEKLTQLKWLFEAREALHKETYNLLSERNEKYKAIVVLPYNQSYNTDKVAEAESFFARDSHDRQLTFEKDALARYSAFLDVIESNAVRGVEVQLSAFWDIAPSLLKLLHQIPQDLHGFEIQIPWQEYVENPSYHEHALQYLFSLLGHAEKSSYQFIESQINLLCLLHEVKEACLAVESKVKGIQMEGRAVEEERRAEERRFTDDLKEKVGVVEGLWEEGLGAELRVVKERVRRWLLRTGGWDEDREEA</sequence>
<feature type="compositionally biased region" description="Basic and acidic residues" evidence="1">
    <location>
        <begin position="751"/>
        <end position="768"/>
    </location>
</feature>
<protein>
    <submittedName>
        <fullName evidence="2">Uncharacterized protein</fullName>
    </submittedName>
</protein>